<gene>
    <name evidence="1" type="ORF">LCGC14_0598640</name>
</gene>
<reference evidence="1" key="1">
    <citation type="journal article" date="2015" name="Nature">
        <title>Complex archaea that bridge the gap between prokaryotes and eukaryotes.</title>
        <authorList>
            <person name="Spang A."/>
            <person name="Saw J.H."/>
            <person name="Jorgensen S.L."/>
            <person name="Zaremba-Niedzwiedzka K."/>
            <person name="Martijn J."/>
            <person name="Lind A.E."/>
            <person name="van Eijk R."/>
            <person name="Schleper C."/>
            <person name="Guy L."/>
            <person name="Ettema T.J."/>
        </authorList>
    </citation>
    <scope>NUCLEOTIDE SEQUENCE</scope>
</reference>
<organism evidence="1">
    <name type="scientific">marine sediment metagenome</name>
    <dbReference type="NCBI Taxonomy" id="412755"/>
    <lineage>
        <taxon>unclassified sequences</taxon>
        <taxon>metagenomes</taxon>
        <taxon>ecological metagenomes</taxon>
    </lineage>
</organism>
<evidence type="ECO:0000313" key="1">
    <source>
        <dbReference type="EMBL" id="KKN53771.1"/>
    </source>
</evidence>
<name>A0A0F9TXE5_9ZZZZ</name>
<protein>
    <submittedName>
        <fullName evidence="1">Uncharacterized protein</fullName>
    </submittedName>
</protein>
<accession>A0A0F9TXE5</accession>
<proteinExistence type="predicted"/>
<dbReference type="EMBL" id="LAZR01000956">
    <property type="protein sequence ID" value="KKN53771.1"/>
    <property type="molecule type" value="Genomic_DNA"/>
</dbReference>
<sequence>MPRGPAKVRVFKILGVAIRRRNIGLAMRALGMGKQVRGIPRAHLPQTSAAKRQGFNR</sequence>
<comment type="caution">
    <text evidence="1">The sequence shown here is derived from an EMBL/GenBank/DDBJ whole genome shotgun (WGS) entry which is preliminary data.</text>
</comment>
<dbReference type="AlphaFoldDB" id="A0A0F9TXE5"/>